<evidence type="ECO:0000313" key="1">
    <source>
        <dbReference type="EMBL" id="MBP1921610.1"/>
    </source>
</evidence>
<gene>
    <name evidence="1" type="ORF">J2751_000603</name>
</gene>
<keyword evidence="2" id="KW-1185">Reference proteome</keyword>
<reference evidence="1" key="1">
    <citation type="submission" date="2021-03" db="EMBL/GenBank/DDBJ databases">
        <title>Genomic Encyclopedia of Type Strains, Phase IV (KMG-IV): sequencing the most valuable type-strain genomes for metagenomic binning, comparative biology and taxonomic classification.</title>
        <authorList>
            <person name="Goeker M."/>
        </authorList>
    </citation>
    <scope>NUCLEOTIDE SEQUENCE</scope>
    <source>
        <strain evidence="1">DSM 23564</strain>
    </source>
</reference>
<organism evidence="1 2">
    <name type="scientific">Halorubrum alkaliphilum</name>
    <dbReference type="NCBI Taxonomy" id="261290"/>
    <lineage>
        <taxon>Archaea</taxon>
        <taxon>Methanobacteriati</taxon>
        <taxon>Methanobacteriota</taxon>
        <taxon>Stenosarchaea group</taxon>
        <taxon>Halobacteria</taxon>
        <taxon>Halobacteriales</taxon>
        <taxon>Haloferacaceae</taxon>
        <taxon>Halorubrum</taxon>
    </lineage>
</organism>
<dbReference type="Proteomes" id="UP000823588">
    <property type="component" value="Unassembled WGS sequence"/>
</dbReference>
<name>A0A8T4GD86_9EURY</name>
<protein>
    <submittedName>
        <fullName evidence="1">Uncharacterized protein</fullName>
    </submittedName>
</protein>
<proteinExistence type="predicted"/>
<dbReference type="OrthoDB" id="334124at2157"/>
<dbReference type="EMBL" id="JAGGKQ010000003">
    <property type="protein sequence ID" value="MBP1921610.1"/>
    <property type="molecule type" value="Genomic_DNA"/>
</dbReference>
<sequence length="155" mass="17588">MEFDRYREAVAANRREHDFDALDGRSGFDRLWTRREEDPTVGSVSLFGTVVDATDYDADDLADTADRFRAVVDRRTDDGDESVTRIGYVVFVVSGADDALSTAAAEYTVAERRTNVFPLVYDTETRTLHTHSVPRLKGRGIYRRQADDAERLFEV</sequence>
<dbReference type="RefSeq" id="WP_209483000.1">
    <property type="nucleotide sequence ID" value="NZ_JAGGKQ010000003.1"/>
</dbReference>
<evidence type="ECO:0000313" key="2">
    <source>
        <dbReference type="Proteomes" id="UP000823588"/>
    </source>
</evidence>
<accession>A0A8T4GD86</accession>
<dbReference type="AlphaFoldDB" id="A0A8T4GD86"/>
<comment type="caution">
    <text evidence="1">The sequence shown here is derived from an EMBL/GenBank/DDBJ whole genome shotgun (WGS) entry which is preliminary data.</text>
</comment>